<dbReference type="Proteomes" id="UP000600565">
    <property type="component" value="Unassembled WGS sequence"/>
</dbReference>
<organism evidence="1 2">
    <name type="scientific">Solibacillus merdavium</name>
    <dbReference type="NCBI Taxonomy" id="2762218"/>
    <lineage>
        <taxon>Bacteria</taxon>
        <taxon>Bacillati</taxon>
        <taxon>Bacillota</taxon>
        <taxon>Bacilli</taxon>
        <taxon>Bacillales</taxon>
        <taxon>Caryophanaceae</taxon>
        <taxon>Solibacillus</taxon>
    </lineage>
</organism>
<sequence>MEKINKIINLLKSNYLISTDLKAENLNSGTTNSILYLLLVNKKPTYVVKMDTANIIKPTQQFLTAYSDTNLLPNIIYTDPEEQFIVYDYIAGETHFNRGSKIDWMTILIKQLFDKYRKVDEDTPWGRINGTSKSSWSDFNQSSLEYAQQNIGKVLSLDDHKRVELLVNKLKGYSHLEEKYYLHGDTGVHNFVYLNNQLKGVIDPSPIIGPKIYDFTYAFCSSPDNLDLNTLLTLFEMWNSDLSYTEERLLDEVIFQLYTRIGICIKVHPHDLPEYLEVWDQYKKYLPNN</sequence>
<gene>
    <name evidence="1" type="ORF">H9632_09740</name>
</gene>
<proteinExistence type="predicted"/>
<dbReference type="InterPro" id="IPR011009">
    <property type="entry name" value="Kinase-like_dom_sf"/>
</dbReference>
<dbReference type="EMBL" id="JACSPW010000008">
    <property type="protein sequence ID" value="MBD8033350.1"/>
    <property type="molecule type" value="Genomic_DNA"/>
</dbReference>
<name>A0ABR8XN41_9BACL</name>
<keyword evidence="2" id="KW-1185">Reference proteome</keyword>
<dbReference type="RefSeq" id="WP_191703914.1">
    <property type="nucleotide sequence ID" value="NZ_JACSPW010000008.1"/>
</dbReference>
<evidence type="ECO:0000313" key="2">
    <source>
        <dbReference type="Proteomes" id="UP000600565"/>
    </source>
</evidence>
<evidence type="ECO:0000313" key="1">
    <source>
        <dbReference type="EMBL" id="MBD8033350.1"/>
    </source>
</evidence>
<comment type="caution">
    <text evidence="1">The sequence shown here is derived from an EMBL/GenBank/DDBJ whole genome shotgun (WGS) entry which is preliminary data.</text>
</comment>
<accession>A0ABR8XN41</accession>
<dbReference type="Gene3D" id="3.90.1200.10">
    <property type="match status" value="1"/>
</dbReference>
<reference evidence="1 2" key="1">
    <citation type="submission" date="2020-08" db="EMBL/GenBank/DDBJ databases">
        <title>A Genomic Blueprint of the Chicken Gut Microbiome.</title>
        <authorList>
            <person name="Gilroy R."/>
            <person name="Ravi A."/>
            <person name="Getino M."/>
            <person name="Pursley I."/>
            <person name="Horton D.L."/>
            <person name="Alikhan N.-F."/>
            <person name="Baker D."/>
            <person name="Gharbi K."/>
            <person name="Hall N."/>
            <person name="Watson M."/>
            <person name="Adriaenssens E.M."/>
            <person name="Foster-Nyarko E."/>
            <person name="Jarju S."/>
            <person name="Secka A."/>
            <person name="Antonio M."/>
            <person name="Oren A."/>
            <person name="Chaudhuri R."/>
            <person name="La Ragione R.M."/>
            <person name="Hildebrand F."/>
            <person name="Pallen M.J."/>
        </authorList>
    </citation>
    <scope>NUCLEOTIDE SEQUENCE [LARGE SCALE GENOMIC DNA]</scope>
    <source>
        <strain evidence="1 2">Sa1YVA6</strain>
    </source>
</reference>
<protein>
    <recommendedName>
        <fullName evidence="3">Aminoglycoside phosphotransferase domain-containing protein</fullName>
    </recommendedName>
</protein>
<dbReference type="SUPFAM" id="SSF56112">
    <property type="entry name" value="Protein kinase-like (PK-like)"/>
    <property type="match status" value="1"/>
</dbReference>
<evidence type="ECO:0008006" key="3">
    <source>
        <dbReference type="Google" id="ProtNLM"/>
    </source>
</evidence>